<keyword evidence="3" id="KW-1185">Reference proteome</keyword>
<dbReference type="InterPro" id="IPR051850">
    <property type="entry name" value="Polysacch_Lyase_4"/>
</dbReference>
<dbReference type="InterPro" id="IPR029411">
    <property type="entry name" value="RG-lyase_III"/>
</dbReference>
<dbReference type="PANTHER" id="PTHR32018:SF6">
    <property type="entry name" value="RHAMNOGALACTURONAN ENDOLYASE"/>
    <property type="match status" value="1"/>
</dbReference>
<reference evidence="2" key="1">
    <citation type="submission" date="2022-08" db="EMBL/GenBank/DDBJ databases">
        <authorList>
            <person name="Gutierrez-Valencia J."/>
        </authorList>
    </citation>
    <scope>NUCLEOTIDE SEQUENCE</scope>
</reference>
<accession>A0AAV0HDC1</accession>
<dbReference type="PANTHER" id="PTHR32018">
    <property type="entry name" value="RHAMNOGALACTURONATE LYASE FAMILY PROTEIN"/>
    <property type="match status" value="1"/>
</dbReference>
<gene>
    <name evidence="2" type="ORF">LITE_LOCUS3784</name>
</gene>
<organism evidence="2 3">
    <name type="scientific">Linum tenue</name>
    <dbReference type="NCBI Taxonomy" id="586396"/>
    <lineage>
        <taxon>Eukaryota</taxon>
        <taxon>Viridiplantae</taxon>
        <taxon>Streptophyta</taxon>
        <taxon>Embryophyta</taxon>
        <taxon>Tracheophyta</taxon>
        <taxon>Spermatophyta</taxon>
        <taxon>Magnoliopsida</taxon>
        <taxon>eudicotyledons</taxon>
        <taxon>Gunneridae</taxon>
        <taxon>Pentapetalae</taxon>
        <taxon>rosids</taxon>
        <taxon>fabids</taxon>
        <taxon>Malpighiales</taxon>
        <taxon>Linaceae</taxon>
        <taxon>Linum</taxon>
    </lineage>
</organism>
<dbReference type="Pfam" id="PF14683">
    <property type="entry name" value="CBM-like"/>
    <property type="match status" value="1"/>
</dbReference>
<name>A0AAV0HDC1_9ROSI</name>
<dbReference type="AlphaFoldDB" id="A0AAV0HDC1"/>
<dbReference type="SUPFAM" id="SSF49785">
    <property type="entry name" value="Galactose-binding domain-like"/>
    <property type="match status" value="1"/>
</dbReference>
<feature type="domain" description="Rhamnogalacturonan lyase" evidence="1">
    <location>
        <begin position="16"/>
        <end position="72"/>
    </location>
</feature>
<dbReference type="InterPro" id="IPR008979">
    <property type="entry name" value="Galactose-bd-like_sf"/>
</dbReference>
<dbReference type="Proteomes" id="UP001154282">
    <property type="component" value="Unassembled WGS sequence"/>
</dbReference>
<evidence type="ECO:0000259" key="1">
    <source>
        <dbReference type="Pfam" id="PF14683"/>
    </source>
</evidence>
<evidence type="ECO:0000313" key="2">
    <source>
        <dbReference type="EMBL" id="CAI0382954.1"/>
    </source>
</evidence>
<sequence>MFNYPYDRQPVYITERVGTDNGIARHGIHGLHWIYAVNVPPNVLRKGPNWFILRQAHAMGPFNGVMYDYLRLEGPPKKAR</sequence>
<proteinExistence type="predicted"/>
<protein>
    <recommendedName>
        <fullName evidence="1">Rhamnogalacturonan lyase domain-containing protein</fullName>
    </recommendedName>
</protein>
<comment type="caution">
    <text evidence="2">The sequence shown here is derived from an EMBL/GenBank/DDBJ whole genome shotgun (WGS) entry which is preliminary data.</text>
</comment>
<evidence type="ECO:0000313" key="3">
    <source>
        <dbReference type="Proteomes" id="UP001154282"/>
    </source>
</evidence>
<dbReference type="EMBL" id="CAMGYJ010000002">
    <property type="protein sequence ID" value="CAI0382954.1"/>
    <property type="molecule type" value="Genomic_DNA"/>
</dbReference>